<dbReference type="InterPro" id="IPR027417">
    <property type="entry name" value="P-loop_NTPase"/>
</dbReference>
<evidence type="ECO:0000256" key="1">
    <source>
        <dbReference type="ARBA" id="ARBA00022737"/>
    </source>
</evidence>
<dbReference type="InterPro" id="IPR056884">
    <property type="entry name" value="NPHP3-like_N"/>
</dbReference>
<dbReference type="PANTHER" id="PTHR10039">
    <property type="entry name" value="AMELOGENIN"/>
    <property type="match status" value="1"/>
</dbReference>
<keyword evidence="4" id="KW-1185">Reference proteome</keyword>
<gene>
    <name evidence="3" type="ORF">N656DRAFT_427894</name>
</gene>
<keyword evidence="1" id="KW-0677">Repeat</keyword>
<accession>A0AAN6QGM0</accession>
<dbReference type="Pfam" id="PF24883">
    <property type="entry name" value="NPHP3_N"/>
    <property type="match status" value="1"/>
</dbReference>
<dbReference type="Proteomes" id="UP001302812">
    <property type="component" value="Unassembled WGS sequence"/>
</dbReference>
<protein>
    <recommendedName>
        <fullName evidence="2">Nephrocystin 3-like N-terminal domain-containing protein</fullName>
    </recommendedName>
</protein>
<proteinExistence type="predicted"/>
<evidence type="ECO:0000313" key="4">
    <source>
        <dbReference type="Proteomes" id="UP001302812"/>
    </source>
</evidence>
<comment type="caution">
    <text evidence="3">The sequence shown here is derived from an EMBL/GenBank/DDBJ whole genome shotgun (WGS) entry which is preliminary data.</text>
</comment>
<reference evidence="3" key="2">
    <citation type="submission" date="2023-05" db="EMBL/GenBank/DDBJ databases">
        <authorList>
            <consortium name="Lawrence Berkeley National Laboratory"/>
            <person name="Steindorff A."/>
            <person name="Hensen N."/>
            <person name="Bonometti L."/>
            <person name="Westerberg I."/>
            <person name="Brannstrom I.O."/>
            <person name="Guillou S."/>
            <person name="Cros-Aarteil S."/>
            <person name="Calhoun S."/>
            <person name="Haridas S."/>
            <person name="Kuo A."/>
            <person name="Mondo S."/>
            <person name="Pangilinan J."/>
            <person name="Riley R."/>
            <person name="Labutti K."/>
            <person name="Andreopoulos B."/>
            <person name="Lipzen A."/>
            <person name="Chen C."/>
            <person name="Yanf M."/>
            <person name="Daum C."/>
            <person name="Ng V."/>
            <person name="Clum A."/>
            <person name="Ohm R."/>
            <person name="Martin F."/>
            <person name="Silar P."/>
            <person name="Natvig D."/>
            <person name="Lalanne C."/>
            <person name="Gautier V."/>
            <person name="Ament-Velasquez S.L."/>
            <person name="Kruys A."/>
            <person name="Hutchinson M.I."/>
            <person name="Powell A.J."/>
            <person name="Barry K."/>
            <person name="Miller A.N."/>
            <person name="Grigoriev I.V."/>
            <person name="Debuchy R."/>
            <person name="Gladieux P."/>
            <person name="Thoren M.H."/>
            <person name="Johannesson H."/>
        </authorList>
    </citation>
    <scope>NUCLEOTIDE SEQUENCE</scope>
    <source>
        <strain evidence="3">CBS 508.74</strain>
    </source>
</reference>
<sequence>MVTTCQLELAALLKELQTRCQAHRVGWERLKGAFLARQTREAVQNLHRQCQILNSMAAIDALTLGADTNREVNNIRKELQQLRGVVDGVQDSQADCEAARERRAILDWITPIDYATQQSDFIHRRHPGTGEWLLDSAEFKRWLGTKKQTLLCPGIPGAGKTILTSIVIEDLVTRFGKDESVGIAYVYCNFQRNDQQKAEDILASILKQLAHARALLPGEPGHPLMKSIRSRCYREIPWQHASGNPG</sequence>
<evidence type="ECO:0000313" key="3">
    <source>
        <dbReference type="EMBL" id="KAK4108409.1"/>
    </source>
</evidence>
<feature type="domain" description="Nephrocystin 3-like N-terminal" evidence="2">
    <location>
        <begin position="128"/>
        <end position="214"/>
    </location>
</feature>
<dbReference type="EMBL" id="MU853363">
    <property type="protein sequence ID" value="KAK4108409.1"/>
    <property type="molecule type" value="Genomic_DNA"/>
</dbReference>
<name>A0AAN6QGM0_9PEZI</name>
<reference evidence="3" key="1">
    <citation type="journal article" date="2023" name="Mol. Phylogenet. Evol.">
        <title>Genome-scale phylogeny and comparative genomics of the fungal order Sordariales.</title>
        <authorList>
            <person name="Hensen N."/>
            <person name="Bonometti L."/>
            <person name="Westerberg I."/>
            <person name="Brannstrom I.O."/>
            <person name="Guillou S."/>
            <person name="Cros-Aarteil S."/>
            <person name="Calhoun S."/>
            <person name="Haridas S."/>
            <person name="Kuo A."/>
            <person name="Mondo S."/>
            <person name="Pangilinan J."/>
            <person name="Riley R."/>
            <person name="LaButti K."/>
            <person name="Andreopoulos B."/>
            <person name="Lipzen A."/>
            <person name="Chen C."/>
            <person name="Yan M."/>
            <person name="Daum C."/>
            <person name="Ng V."/>
            <person name="Clum A."/>
            <person name="Steindorff A."/>
            <person name="Ohm R.A."/>
            <person name="Martin F."/>
            <person name="Silar P."/>
            <person name="Natvig D.O."/>
            <person name="Lalanne C."/>
            <person name="Gautier V."/>
            <person name="Ament-Velasquez S.L."/>
            <person name="Kruys A."/>
            <person name="Hutchinson M.I."/>
            <person name="Powell A.J."/>
            <person name="Barry K."/>
            <person name="Miller A.N."/>
            <person name="Grigoriev I.V."/>
            <person name="Debuchy R."/>
            <person name="Gladieux P."/>
            <person name="Hiltunen Thoren M."/>
            <person name="Johannesson H."/>
        </authorList>
    </citation>
    <scope>NUCLEOTIDE SEQUENCE</scope>
    <source>
        <strain evidence="3">CBS 508.74</strain>
    </source>
</reference>
<dbReference type="Gene3D" id="3.40.50.300">
    <property type="entry name" value="P-loop containing nucleotide triphosphate hydrolases"/>
    <property type="match status" value="1"/>
</dbReference>
<organism evidence="3 4">
    <name type="scientific">Canariomyces notabilis</name>
    <dbReference type="NCBI Taxonomy" id="2074819"/>
    <lineage>
        <taxon>Eukaryota</taxon>
        <taxon>Fungi</taxon>
        <taxon>Dikarya</taxon>
        <taxon>Ascomycota</taxon>
        <taxon>Pezizomycotina</taxon>
        <taxon>Sordariomycetes</taxon>
        <taxon>Sordariomycetidae</taxon>
        <taxon>Sordariales</taxon>
        <taxon>Chaetomiaceae</taxon>
        <taxon>Canariomyces</taxon>
    </lineage>
</organism>
<dbReference type="PANTHER" id="PTHR10039:SF15">
    <property type="entry name" value="NACHT DOMAIN-CONTAINING PROTEIN"/>
    <property type="match status" value="1"/>
</dbReference>
<dbReference type="GeneID" id="89933745"/>
<dbReference type="RefSeq" id="XP_064665979.1">
    <property type="nucleotide sequence ID" value="XM_064809621.1"/>
</dbReference>
<dbReference type="AlphaFoldDB" id="A0AAN6QGM0"/>
<evidence type="ECO:0000259" key="2">
    <source>
        <dbReference type="Pfam" id="PF24883"/>
    </source>
</evidence>